<evidence type="ECO:0000256" key="3">
    <source>
        <dbReference type="ARBA" id="ARBA00022729"/>
    </source>
</evidence>
<protein>
    <recommendedName>
        <fullName evidence="7">Gram-positive cocci surface proteins LPxTG domain-containing protein</fullName>
    </recommendedName>
</protein>
<feature type="domain" description="Gram-positive cocci surface proteins LPxTG" evidence="7">
    <location>
        <begin position="574"/>
        <end position="606"/>
    </location>
</feature>
<comment type="caution">
    <text evidence="8">The sequence shown here is derived from an EMBL/GenBank/DDBJ whole genome shotgun (WGS) entry which is preliminary data.</text>
</comment>
<dbReference type="NCBIfam" id="TIGR01167">
    <property type="entry name" value="LPXTG_anchor"/>
    <property type="match status" value="1"/>
</dbReference>
<dbReference type="EMBL" id="AYZQ01000002">
    <property type="protein sequence ID" value="KRM71888.1"/>
    <property type="molecule type" value="Genomic_DNA"/>
</dbReference>
<proteinExistence type="predicted"/>
<dbReference type="PROSITE" id="PS50847">
    <property type="entry name" value="GRAM_POS_ANCHORING"/>
    <property type="match status" value="1"/>
</dbReference>
<evidence type="ECO:0000259" key="7">
    <source>
        <dbReference type="PROSITE" id="PS50847"/>
    </source>
</evidence>
<reference evidence="8 9" key="1">
    <citation type="journal article" date="2015" name="Genome Announc.">
        <title>Expanding the biotechnology potential of lactobacilli through comparative genomics of 213 strains and associated genera.</title>
        <authorList>
            <person name="Sun Z."/>
            <person name="Harris H.M."/>
            <person name="McCann A."/>
            <person name="Guo C."/>
            <person name="Argimon S."/>
            <person name="Zhang W."/>
            <person name="Yang X."/>
            <person name="Jeffery I.B."/>
            <person name="Cooney J.C."/>
            <person name="Kagawa T.F."/>
            <person name="Liu W."/>
            <person name="Song Y."/>
            <person name="Salvetti E."/>
            <person name="Wrobel A."/>
            <person name="Rasinkangas P."/>
            <person name="Parkhill J."/>
            <person name="Rea M.C."/>
            <person name="O'Sullivan O."/>
            <person name="Ritari J."/>
            <person name="Douillard F.P."/>
            <person name="Paul Ross R."/>
            <person name="Yang R."/>
            <person name="Briner A.E."/>
            <person name="Felis G.E."/>
            <person name="de Vos W.M."/>
            <person name="Barrangou R."/>
            <person name="Klaenhammer T.R."/>
            <person name="Caufield P.W."/>
            <person name="Cui Y."/>
            <person name="Zhang H."/>
            <person name="O'Toole P.W."/>
        </authorList>
    </citation>
    <scope>NUCLEOTIDE SEQUENCE [LARGE SCALE GENOMIC DNA]</scope>
    <source>
        <strain evidence="8 9">DSM 23927</strain>
    </source>
</reference>
<dbReference type="Gene3D" id="2.60.40.10">
    <property type="entry name" value="Immunoglobulins"/>
    <property type="match status" value="1"/>
</dbReference>
<dbReference type="Proteomes" id="UP000051672">
    <property type="component" value="Unassembled WGS sequence"/>
</dbReference>
<evidence type="ECO:0000256" key="4">
    <source>
        <dbReference type="ARBA" id="ARBA00023088"/>
    </source>
</evidence>
<dbReference type="PATRIC" id="fig|1423727.3.peg.871"/>
<sequence>MKSRTLLHLAKPLFMLVGLIALTVAPIASSIYTTTINATTISARASDTGAYDPTTGYVLQIPRVNPLREGDTQVTGSLDISDMPAGTTATVTMSIPGLNPETSTVQADGSFSFDVAALTATAPVRMVANTTGAVSLSGIPITYPVYAAGSADDPLTQLALSTPHTDPLVPGATEITGGMAIPGDLPANNFLYMAATSATDSTATFSEALVDHDTGTFTVPMNGVTAAAGDVYLLTTFAANPDTNLLYPGKTIAVHVTDPWNNYTIAQPSLNPISAGDTMLSGHFDNQTNVPAGTTFSGSVTLPGGSSVPFTIGADGSFNITLPKAAQHGDQFTVQITATNNGRTQQASASVTAPALESPLANYQVPDPHIDGILSGQTTMTGNVDISTAPAGTNFTATVTLPNGSTQTVPVDAQGHFQLPIDPAVTGNQYTVVVTAENTGHTVTSNSASRTVMASHPLDNYTVSQPVLNPMTSGDTKVTGHVDISQAPANTSFMATLTLPNGRTQQVTVNADGSFTFSIPAAMAGDQYKVVITAQNEGFRKQSEPATTIVTAKATEQPTGNKPGHQPGQGNQNLPATSDAKSIGLVLAGVAVLLVSGGILIRKRRA</sequence>
<keyword evidence="4" id="KW-0572">Peptidoglycan-anchor</keyword>
<evidence type="ECO:0000313" key="9">
    <source>
        <dbReference type="Proteomes" id="UP000051672"/>
    </source>
</evidence>
<evidence type="ECO:0000256" key="1">
    <source>
        <dbReference type="ARBA" id="ARBA00022512"/>
    </source>
</evidence>
<gene>
    <name evidence="8" type="ORF">FC34_GL000864</name>
</gene>
<dbReference type="InterPro" id="IPR019931">
    <property type="entry name" value="LPXTG_anchor"/>
</dbReference>
<evidence type="ECO:0000313" key="8">
    <source>
        <dbReference type="EMBL" id="KRM71888.1"/>
    </source>
</evidence>
<evidence type="ECO:0000256" key="5">
    <source>
        <dbReference type="SAM" id="MobiDB-lite"/>
    </source>
</evidence>
<feature type="transmembrane region" description="Helical" evidence="6">
    <location>
        <begin position="582"/>
        <end position="601"/>
    </location>
</feature>
<name>A0A0R2AY01_9LACO</name>
<dbReference type="AlphaFoldDB" id="A0A0R2AY01"/>
<dbReference type="STRING" id="1423727.FC34_GL000864"/>
<keyword evidence="6" id="KW-1133">Transmembrane helix</keyword>
<dbReference type="OrthoDB" id="2157687at2"/>
<keyword evidence="2" id="KW-0964">Secreted</keyword>
<dbReference type="RefSeq" id="WP_057894167.1">
    <property type="nucleotide sequence ID" value="NZ_AYZQ01000002.1"/>
</dbReference>
<organism evidence="8 9">
    <name type="scientific">Lacticaseibacillus brantae DSM 23927</name>
    <dbReference type="NCBI Taxonomy" id="1423727"/>
    <lineage>
        <taxon>Bacteria</taxon>
        <taxon>Bacillati</taxon>
        <taxon>Bacillota</taxon>
        <taxon>Bacilli</taxon>
        <taxon>Lactobacillales</taxon>
        <taxon>Lactobacillaceae</taxon>
        <taxon>Lacticaseibacillus</taxon>
    </lineage>
</organism>
<keyword evidence="6" id="KW-0812">Transmembrane</keyword>
<keyword evidence="1" id="KW-0134">Cell wall</keyword>
<keyword evidence="3" id="KW-0732">Signal</keyword>
<dbReference type="Pfam" id="PF00746">
    <property type="entry name" value="Gram_pos_anchor"/>
    <property type="match status" value="1"/>
</dbReference>
<keyword evidence="6" id="KW-0472">Membrane</keyword>
<keyword evidence="9" id="KW-1185">Reference proteome</keyword>
<accession>A0A0R2AY01</accession>
<feature type="region of interest" description="Disordered" evidence="5">
    <location>
        <begin position="555"/>
        <end position="576"/>
    </location>
</feature>
<dbReference type="InterPro" id="IPR013783">
    <property type="entry name" value="Ig-like_fold"/>
</dbReference>
<evidence type="ECO:0000256" key="2">
    <source>
        <dbReference type="ARBA" id="ARBA00022525"/>
    </source>
</evidence>
<evidence type="ECO:0000256" key="6">
    <source>
        <dbReference type="SAM" id="Phobius"/>
    </source>
</evidence>